<dbReference type="EMBL" id="KV921398">
    <property type="protein sequence ID" value="ORE16078.1"/>
    <property type="molecule type" value="Genomic_DNA"/>
</dbReference>
<accession>A0A1X0RVZ9</accession>
<protein>
    <submittedName>
        <fullName evidence="1">Uncharacterized protein</fullName>
    </submittedName>
</protein>
<proteinExistence type="predicted"/>
<evidence type="ECO:0000313" key="2">
    <source>
        <dbReference type="Proteomes" id="UP000242381"/>
    </source>
</evidence>
<organism evidence="1 2">
    <name type="scientific">Rhizopus microsporus</name>
    <dbReference type="NCBI Taxonomy" id="58291"/>
    <lineage>
        <taxon>Eukaryota</taxon>
        <taxon>Fungi</taxon>
        <taxon>Fungi incertae sedis</taxon>
        <taxon>Mucoromycota</taxon>
        <taxon>Mucoromycotina</taxon>
        <taxon>Mucoromycetes</taxon>
        <taxon>Mucorales</taxon>
        <taxon>Mucorineae</taxon>
        <taxon>Rhizopodaceae</taxon>
        <taxon>Rhizopus</taxon>
    </lineage>
</organism>
<evidence type="ECO:0000313" key="1">
    <source>
        <dbReference type="EMBL" id="ORE16078.1"/>
    </source>
</evidence>
<reference evidence="1 2" key="1">
    <citation type="journal article" date="2016" name="Proc. Natl. Acad. Sci. U.S.A.">
        <title>Lipid metabolic changes in an early divergent fungus govern the establishment of a mutualistic symbiosis with endobacteria.</title>
        <authorList>
            <person name="Lastovetsky O.A."/>
            <person name="Gaspar M.L."/>
            <person name="Mondo S.J."/>
            <person name="LaButti K.M."/>
            <person name="Sandor L."/>
            <person name="Grigoriev I.V."/>
            <person name="Henry S.A."/>
            <person name="Pawlowska T.E."/>
        </authorList>
    </citation>
    <scope>NUCLEOTIDE SEQUENCE [LARGE SCALE GENOMIC DNA]</scope>
    <source>
        <strain evidence="1 2">ATCC 11559</strain>
    </source>
</reference>
<sequence>MINYKQYNLLLEHNRIVDISILYNYYEIYNAFLLSLVSKAINQGDKQINSLESRVIFFLQDFIMFWYNYKAFHPLCSHPLYDWKSYFFQLTDYSVLTISMAIVQNTLKFGLIILVANDSNDLIHKDEVKFRSQVSKLINEIPPWLNKLRPYNVESNRSCPIFCLKDINKNIASLGSNG</sequence>
<gene>
    <name evidence="1" type="ORF">BCV71DRAFT_236982</name>
</gene>
<dbReference type="Proteomes" id="UP000242381">
    <property type="component" value="Unassembled WGS sequence"/>
</dbReference>
<dbReference type="AlphaFoldDB" id="A0A1X0RVZ9"/>
<name>A0A1X0RVZ9_RHIZD</name>